<dbReference type="Gene3D" id="3.40.50.2300">
    <property type="match status" value="1"/>
</dbReference>
<keyword evidence="2" id="KW-0805">Transcription regulation</keyword>
<reference evidence="5" key="5">
    <citation type="journal article" date="2012" name="Mol. Plant Microbe Interact.">
        <title>pFiD188, the linear virulence plasmid of Rhodococcus fascians D188.</title>
        <authorList>
            <person name="Francis I."/>
            <person name="De Keyser A."/>
            <person name="De Backer P."/>
            <person name="Simon-Mateo C."/>
            <person name="Kalkus J."/>
            <person name="Pertry I."/>
            <person name="Ardiles-Diaz W."/>
            <person name="De Rycke R."/>
            <person name="Vandeputte O.M."/>
            <person name="El Jaziri M."/>
            <person name="Holsters M."/>
            <person name="Vereecke D."/>
        </authorList>
    </citation>
    <scope>NUCLEOTIDE SEQUENCE</scope>
    <source>
        <strain evidence="5">D188</strain>
        <plasmid evidence="5">pFiD188</plasmid>
    </source>
</reference>
<protein>
    <submittedName>
        <fullName evidence="5">Putative two-component system response regulator</fullName>
    </submittedName>
</protein>
<geneLocation type="plasmid" evidence="5">
    <name>pFiD188</name>
</geneLocation>
<dbReference type="CDD" id="cd17535">
    <property type="entry name" value="REC_NarL-like"/>
    <property type="match status" value="1"/>
</dbReference>
<dbReference type="PROSITE" id="PS50043">
    <property type="entry name" value="HTH_LUXR_2"/>
    <property type="match status" value="1"/>
</dbReference>
<evidence type="ECO:0000256" key="2">
    <source>
        <dbReference type="ARBA" id="ARBA00023015"/>
    </source>
</evidence>
<dbReference type="SMART" id="SM00448">
    <property type="entry name" value="REC"/>
    <property type="match status" value="1"/>
</dbReference>
<evidence type="ECO:0000313" key="5">
    <source>
        <dbReference type="EMBL" id="AET25270.1"/>
    </source>
</evidence>
<dbReference type="InterPro" id="IPR000792">
    <property type="entry name" value="Tscrpt_reg_LuxR_C"/>
</dbReference>
<dbReference type="Pfam" id="PF00072">
    <property type="entry name" value="Response_reg"/>
    <property type="match status" value="1"/>
</dbReference>
<dbReference type="InterPro" id="IPR011006">
    <property type="entry name" value="CheY-like_superfamily"/>
</dbReference>
<sequence>MTIRVLLADDQELVRDGIAAVLRAEPDIVVVGEAANGAEAVDLAVSLRPDVVVMDIRMPVLDGIRATEQILASLGERTNSIRVLMLTTFDLDDYVYEALSVGASGFLLKQSTAADFVRGVRTVASGESMLAPTVTTRLISEFARRRRGRPNTAAVSALTPRELDVLDALATGLSNREIASDLVLAEETVKTHVGRILTKLDLRDRTQAVVFYYENELSHRLD</sequence>
<keyword evidence="4" id="KW-0804">Transcription</keyword>
<dbReference type="Pfam" id="PF00196">
    <property type="entry name" value="GerE"/>
    <property type="match status" value="1"/>
</dbReference>
<dbReference type="GO" id="GO:0003677">
    <property type="term" value="F:DNA binding"/>
    <property type="evidence" value="ECO:0007669"/>
    <property type="project" value="UniProtKB-KW"/>
</dbReference>
<dbReference type="InterPro" id="IPR016032">
    <property type="entry name" value="Sig_transdc_resp-reg_C-effctor"/>
</dbReference>
<reference evidence="5" key="2">
    <citation type="journal article" date="2010" name="Mol. Plant Microbe Interact.">
        <title>Rhodococcus fascians impacts plant development through the dynamic fas-mediated production of a cytokinin mix.</title>
        <authorList>
            <person name="Pertry I."/>
            <person name="Vaclavikova K."/>
            <person name="Gemrotova M."/>
            <person name="Spichal L."/>
            <person name="Galuszka P."/>
            <person name="Depuydt S."/>
            <person name="Temmerman W."/>
            <person name="Stes E."/>
            <person name="De Keyser A."/>
            <person name="Riefler M."/>
            <person name="Biondi S."/>
            <person name="Novak O."/>
            <person name="Schmulling T."/>
            <person name="Strnad M."/>
            <person name="Tarkowski P."/>
            <person name="Holsters M."/>
            <person name="Vereecke D."/>
        </authorList>
    </citation>
    <scope>NUCLEOTIDE SEQUENCE</scope>
    <source>
        <strain evidence="5">D188</strain>
        <plasmid evidence="5">pFiD188</plasmid>
    </source>
</reference>
<dbReference type="AlphaFoldDB" id="G8JYZ9"/>
<keyword evidence="1" id="KW-0597">Phosphoprotein</keyword>
<reference evidence="5" key="4">
    <citation type="submission" date="2011-06" db="EMBL/GenBank/DDBJ databases">
        <authorList>
            <person name="Vereecke D.M."/>
        </authorList>
    </citation>
    <scope>NUCLEOTIDE SEQUENCE</scope>
    <source>
        <strain evidence="5">D188</strain>
        <plasmid evidence="5">pFiD188</plasmid>
    </source>
</reference>
<keyword evidence="5" id="KW-0614">Plasmid</keyword>
<name>G8JYZ9_RHOFA</name>
<dbReference type="CDD" id="cd06170">
    <property type="entry name" value="LuxR_C_like"/>
    <property type="match status" value="1"/>
</dbReference>
<accession>G8JYZ9</accession>
<dbReference type="PANTHER" id="PTHR43214:SF24">
    <property type="entry name" value="TRANSCRIPTIONAL REGULATORY PROTEIN NARL-RELATED"/>
    <property type="match status" value="1"/>
</dbReference>
<dbReference type="EMBL" id="JN093097">
    <property type="protein sequence ID" value="AET25270.1"/>
    <property type="molecule type" value="Genomic_DNA"/>
</dbReference>
<dbReference type="PRINTS" id="PR00038">
    <property type="entry name" value="HTHLUXR"/>
</dbReference>
<dbReference type="RefSeq" id="WP_015586188.1">
    <property type="nucleotide sequence ID" value="NC_021080.1"/>
</dbReference>
<keyword evidence="3" id="KW-0238">DNA-binding</keyword>
<reference evidence="5" key="1">
    <citation type="journal article" date="2009" name="Proc. Natl. Acad. Sci. U.S.A.">
        <title>Identification of Rhodococcus fascians cytokinins and their modus operandi to reshape the plant.</title>
        <authorList>
            <person name="Pertry I."/>
            <person name="Vaclavikova K."/>
            <person name="Depuydt S."/>
            <person name="Galuszka P."/>
            <person name="Spichal L."/>
            <person name="Temmerman W."/>
            <person name="Stes E."/>
            <person name="Schmulling T."/>
            <person name="Kakimoto T."/>
            <person name="Van Montagu M.C."/>
            <person name="Strnad M."/>
            <person name="Holsters M."/>
            <person name="Tarkowski P."/>
            <person name="Vereecke D."/>
        </authorList>
    </citation>
    <scope>NUCLEOTIDE SEQUENCE</scope>
    <source>
        <strain evidence="5">D188</strain>
        <plasmid evidence="5">pFiD188</plasmid>
    </source>
</reference>
<organism evidence="5">
    <name type="scientific">Rhodococcoides fascians D188</name>
    <dbReference type="NCBI Taxonomy" id="1051973"/>
    <lineage>
        <taxon>Bacteria</taxon>
        <taxon>Bacillati</taxon>
        <taxon>Actinomycetota</taxon>
        <taxon>Actinomycetes</taxon>
        <taxon>Mycobacteriales</taxon>
        <taxon>Nocardiaceae</taxon>
        <taxon>Rhodococcoides</taxon>
    </lineage>
</organism>
<dbReference type="PROSITE" id="PS00622">
    <property type="entry name" value="HTH_LUXR_1"/>
    <property type="match status" value="1"/>
</dbReference>
<dbReference type="KEGG" id="rfa:A3L23_04999"/>
<dbReference type="InterPro" id="IPR001789">
    <property type="entry name" value="Sig_transdc_resp-reg_receiver"/>
</dbReference>
<dbReference type="GO" id="GO:0000160">
    <property type="term" value="P:phosphorelay signal transduction system"/>
    <property type="evidence" value="ECO:0007669"/>
    <property type="project" value="InterPro"/>
</dbReference>
<dbReference type="PATRIC" id="fig|1051973.4.peg.5046"/>
<dbReference type="InterPro" id="IPR039420">
    <property type="entry name" value="WalR-like"/>
</dbReference>
<dbReference type="PANTHER" id="PTHR43214">
    <property type="entry name" value="TWO-COMPONENT RESPONSE REGULATOR"/>
    <property type="match status" value="1"/>
</dbReference>
<dbReference type="SUPFAM" id="SSF46894">
    <property type="entry name" value="C-terminal effector domain of the bipartite response regulators"/>
    <property type="match status" value="1"/>
</dbReference>
<dbReference type="SUPFAM" id="SSF52172">
    <property type="entry name" value="CheY-like"/>
    <property type="match status" value="1"/>
</dbReference>
<gene>
    <name evidence="5" type="ORF">pFi_134</name>
</gene>
<dbReference type="InterPro" id="IPR058245">
    <property type="entry name" value="NreC/VraR/RcsB-like_REC"/>
</dbReference>
<evidence type="ECO:0000256" key="3">
    <source>
        <dbReference type="ARBA" id="ARBA00023125"/>
    </source>
</evidence>
<evidence type="ECO:0000256" key="1">
    <source>
        <dbReference type="ARBA" id="ARBA00022553"/>
    </source>
</evidence>
<proteinExistence type="predicted"/>
<evidence type="ECO:0000256" key="4">
    <source>
        <dbReference type="ARBA" id="ARBA00023163"/>
    </source>
</evidence>
<dbReference type="PROSITE" id="PS50110">
    <property type="entry name" value="RESPONSE_REGULATORY"/>
    <property type="match status" value="1"/>
</dbReference>
<dbReference type="GO" id="GO:0006355">
    <property type="term" value="P:regulation of DNA-templated transcription"/>
    <property type="evidence" value="ECO:0007669"/>
    <property type="project" value="InterPro"/>
</dbReference>
<dbReference type="SMART" id="SM00421">
    <property type="entry name" value="HTH_LUXR"/>
    <property type="match status" value="1"/>
</dbReference>
<reference evidence="5" key="3">
    <citation type="journal article" date="2011" name="Annu. Rev. Phytopathol.">
        <title>A successful bacterial coup d'etat: how Rhodococcus fascians redirects plant development.</title>
        <authorList>
            <person name="Stes E."/>
            <person name="Vandeputte O.M."/>
            <person name="El Jaziri M."/>
            <person name="Holsters M."/>
            <person name="Vereecke D."/>
        </authorList>
    </citation>
    <scope>NUCLEOTIDE SEQUENCE</scope>
    <source>
        <strain evidence="5">D188</strain>
        <plasmid evidence="5">pFiD188</plasmid>
    </source>
</reference>